<reference evidence="2" key="2">
    <citation type="submission" date="2020-09" db="EMBL/GenBank/DDBJ databases">
        <authorList>
            <person name="Sun Q."/>
            <person name="Ohkuma M."/>
        </authorList>
    </citation>
    <scope>NUCLEOTIDE SEQUENCE</scope>
    <source>
        <strain evidence="2">JCM 5069</strain>
    </source>
</reference>
<proteinExistence type="predicted"/>
<dbReference type="AlphaFoldDB" id="A0A919FT07"/>
<organism evidence="2 3">
    <name type="scientific">Streptomyces sulfonofaciens</name>
    <dbReference type="NCBI Taxonomy" id="68272"/>
    <lineage>
        <taxon>Bacteria</taxon>
        <taxon>Bacillati</taxon>
        <taxon>Actinomycetota</taxon>
        <taxon>Actinomycetes</taxon>
        <taxon>Kitasatosporales</taxon>
        <taxon>Streptomycetaceae</taxon>
        <taxon>Streptomyces</taxon>
    </lineage>
</organism>
<comment type="caution">
    <text evidence="2">The sequence shown here is derived from an EMBL/GenBank/DDBJ whole genome shotgun (WGS) entry which is preliminary data.</text>
</comment>
<evidence type="ECO:0000313" key="3">
    <source>
        <dbReference type="Proteomes" id="UP000603708"/>
    </source>
</evidence>
<feature type="signal peptide" evidence="1">
    <location>
        <begin position="1"/>
        <end position="28"/>
    </location>
</feature>
<gene>
    <name evidence="2" type="ORF">GCM10018793_06740</name>
</gene>
<feature type="chain" id="PRO_5037724300" description="Lipoprotein" evidence="1">
    <location>
        <begin position="29"/>
        <end position="197"/>
    </location>
</feature>
<accession>A0A919FT07</accession>
<dbReference type="RefSeq" id="WP_189929367.1">
    <property type="nucleotide sequence ID" value="NZ_BNCD01000002.1"/>
</dbReference>
<keyword evidence="3" id="KW-1185">Reference proteome</keyword>
<name>A0A919FT07_9ACTN</name>
<evidence type="ECO:0000313" key="2">
    <source>
        <dbReference type="EMBL" id="GHH71493.1"/>
    </source>
</evidence>
<reference evidence="2" key="1">
    <citation type="journal article" date="2014" name="Int. J. Syst. Evol. Microbiol.">
        <title>Complete genome sequence of Corynebacterium casei LMG S-19264T (=DSM 44701T), isolated from a smear-ripened cheese.</title>
        <authorList>
            <consortium name="US DOE Joint Genome Institute (JGI-PGF)"/>
            <person name="Walter F."/>
            <person name="Albersmeier A."/>
            <person name="Kalinowski J."/>
            <person name="Ruckert C."/>
        </authorList>
    </citation>
    <scope>NUCLEOTIDE SEQUENCE</scope>
    <source>
        <strain evidence="2">JCM 5069</strain>
    </source>
</reference>
<sequence length="197" mass="19131">MCAIRAASAALLCAAVLVLAPPAPPALAAPRSGAVPPTVADREDGRFLPGLNPPLVAAGGVVTLSARGCPGDTTVSSDAFGVVTLHAHSGPGTATVHRGARAGTGYRVVFACADGTALSRELTVAGGHGGGEGGAVRHAARTGATGALGGFDLQEIGVGAALLGAALVLAYRRARRHGAAARETTAERGGHAGRPAG</sequence>
<dbReference type="EMBL" id="BNCD01000002">
    <property type="protein sequence ID" value="GHH71493.1"/>
    <property type="molecule type" value="Genomic_DNA"/>
</dbReference>
<dbReference type="Proteomes" id="UP000603708">
    <property type="component" value="Unassembled WGS sequence"/>
</dbReference>
<evidence type="ECO:0000256" key="1">
    <source>
        <dbReference type="SAM" id="SignalP"/>
    </source>
</evidence>
<evidence type="ECO:0008006" key="4">
    <source>
        <dbReference type="Google" id="ProtNLM"/>
    </source>
</evidence>
<keyword evidence="1" id="KW-0732">Signal</keyword>
<protein>
    <recommendedName>
        <fullName evidence="4">Lipoprotein</fullName>
    </recommendedName>
</protein>